<reference evidence="2" key="1">
    <citation type="submission" date="2020-03" db="EMBL/GenBank/DDBJ databases">
        <authorList>
            <person name="Weist P."/>
        </authorList>
    </citation>
    <scope>NUCLEOTIDE SEQUENCE</scope>
</reference>
<comment type="caution">
    <text evidence="2">The sequence shown here is derived from an EMBL/GenBank/DDBJ whole genome shotgun (WGS) entry which is preliminary data.</text>
</comment>
<accession>A0A9N7Z270</accession>
<name>A0A9N7Z270_PLEPL</name>
<dbReference type="EMBL" id="CADEAL010003983">
    <property type="protein sequence ID" value="CAB1448587.1"/>
    <property type="molecule type" value="Genomic_DNA"/>
</dbReference>
<feature type="compositionally biased region" description="Pro residues" evidence="1">
    <location>
        <begin position="116"/>
        <end position="125"/>
    </location>
</feature>
<protein>
    <submittedName>
        <fullName evidence="2">Uncharacterized protein</fullName>
    </submittedName>
</protein>
<dbReference type="AlphaFoldDB" id="A0A9N7Z270"/>
<dbReference type="Proteomes" id="UP001153269">
    <property type="component" value="Unassembled WGS sequence"/>
</dbReference>
<evidence type="ECO:0000256" key="1">
    <source>
        <dbReference type="SAM" id="MobiDB-lite"/>
    </source>
</evidence>
<evidence type="ECO:0000313" key="3">
    <source>
        <dbReference type="Proteomes" id="UP001153269"/>
    </source>
</evidence>
<sequence length="231" mass="25264">MSQSLCSTPTDTGGPPSGPAPLPGESTATTGTRKETKLPAPASSHTEDTQQENSREVEAAAASRRLTSNPLRKSSCRCCFHRTMEPCMMRPEVKKKPKLPKPPPKPSETKRSEPENPTPVVPPRPSAAELSQTQFRTHRTAAINKEDDGRRDRKEKSSETPVAAPRRREKELDTTSGSQRRRTHTEDAQSDTNKPAAAKDEADFKQVPQVEALVSTSHHIDDAATQCLPLS</sequence>
<evidence type="ECO:0000313" key="2">
    <source>
        <dbReference type="EMBL" id="CAB1448587.1"/>
    </source>
</evidence>
<keyword evidence="3" id="KW-1185">Reference proteome</keyword>
<proteinExistence type="predicted"/>
<feature type="region of interest" description="Disordered" evidence="1">
    <location>
        <begin position="1"/>
        <end position="203"/>
    </location>
</feature>
<gene>
    <name evidence="2" type="ORF">PLEPLA_LOCUS36237</name>
</gene>
<organism evidence="2 3">
    <name type="scientific">Pleuronectes platessa</name>
    <name type="common">European plaice</name>
    <dbReference type="NCBI Taxonomy" id="8262"/>
    <lineage>
        <taxon>Eukaryota</taxon>
        <taxon>Metazoa</taxon>
        <taxon>Chordata</taxon>
        <taxon>Craniata</taxon>
        <taxon>Vertebrata</taxon>
        <taxon>Euteleostomi</taxon>
        <taxon>Actinopterygii</taxon>
        <taxon>Neopterygii</taxon>
        <taxon>Teleostei</taxon>
        <taxon>Neoteleostei</taxon>
        <taxon>Acanthomorphata</taxon>
        <taxon>Carangaria</taxon>
        <taxon>Pleuronectiformes</taxon>
        <taxon>Pleuronectoidei</taxon>
        <taxon>Pleuronectidae</taxon>
        <taxon>Pleuronectes</taxon>
    </lineage>
</organism>
<feature type="compositionally biased region" description="Basic and acidic residues" evidence="1">
    <location>
        <begin position="144"/>
        <end position="158"/>
    </location>
</feature>
<feature type="compositionally biased region" description="Basic and acidic residues" evidence="1">
    <location>
        <begin position="45"/>
        <end position="58"/>
    </location>
</feature>